<organism evidence="2 3">
    <name type="scientific">Sedimentitalea arenosa</name>
    <dbReference type="NCBI Taxonomy" id="2798803"/>
    <lineage>
        <taxon>Bacteria</taxon>
        <taxon>Pseudomonadati</taxon>
        <taxon>Pseudomonadota</taxon>
        <taxon>Alphaproteobacteria</taxon>
        <taxon>Rhodobacterales</taxon>
        <taxon>Paracoccaceae</taxon>
        <taxon>Sedimentitalea</taxon>
    </lineage>
</organism>
<comment type="caution">
    <text evidence="2">The sequence shown here is derived from an EMBL/GenBank/DDBJ whole genome shotgun (WGS) entry which is preliminary data.</text>
</comment>
<protein>
    <submittedName>
        <fullName evidence="2">Uncharacterized protein</fullName>
    </submittedName>
</protein>
<feature type="compositionally biased region" description="Low complexity" evidence="1">
    <location>
        <begin position="1"/>
        <end position="18"/>
    </location>
</feature>
<dbReference type="AlphaFoldDB" id="A0A8J7JBJ2"/>
<keyword evidence="3" id="KW-1185">Reference proteome</keyword>
<feature type="region of interest" description="Disordered" evidence="1">
    <location>
        <begin position="1"/>
        <end position="20"/>
    </location>
</feature>
<evidence type="ECO:0000313" key="3">
    <source>
        <dbReference type="Proteomes" id="UP000619079"/>
    </source>
</evidence>
<name>A0A8J7JBJ2_9RHOB</name>
<sequence>MTDIPAAAAGDSAAPPSADGKRLDCWQVTRIVPFASVSALTTRPVPHASLILASFAAVFATCARTSLAGIASSEAAIKSVMNLPMARFSNPVKL</sequence>
<dbReference type="EMBL" id="JAELVR010000010">
    <property type="protein sequence ID" value="MBJ6372833.1"/>
    <property type="molecule type" value="Genomic_DNA"/>
</dbReference>
<gene>
    <name evidence="2" type="ORF">JF290_15000</name>
</gene>
<accession>A0A8J7JBJ2</accession>
<proteinExistence type="predicted"/>
<dbReference type="RefSeq" id="WP_199025706.1">
    <property type="nucleotide sequence ID" value="NZ_JAELVR010000010.1"/>
</dbReference>
<evidence type="ECO:0000256" key="1">
    <source>
        <dbReference type="SAM" id="MobiDB-lite"/>
    </source>
</evidence>
<reference evidence="2" key="1">
    <citation type="submission" date="2020-12" db="EMBL/GenBank/DDBJ databases">
        <title>Sedimentitalea sp. nov., isolated from sand in Incheon.</title>
        <authorList>
            <person name="Kim W."/>
        </authorList>
    </citation>
    <scope>NUCLEOTIDE SEQUENCE</scope>
    <source>
        <strain evidence="2">CAU 1593</strain>
    </source>
</reference>
<evidence type="ECO:0000313" key="2">
    <source>
        <dbReference type="EMBL" id="MBJ6372833.1"/>
    </source>
</evidence>
<dbReference type="Proteomes" id="UP000619079">
    <property type="component" value="Unassembled WGS sequence"/>
</dbReference>